<name>A0ABU8BSI9_9RHOB</name>
<evidence type="ECO:0000256" key="4">
    <source>
        <dbReference type="ARBA" id="ARBA00022475"/>
    </source>
</evidence>
<protein>
    <recommendedName>
        <fullName evidence="3">histidine kinase</fullName>
        <ecNumber evidence="3">2.7.13.3</ecNumber>
    </recommendedName>
</protein>
<dbReference type="SUPFAM" id="SSF47384">
    <property type="entry name" value="Homodimeric domain of signal transducing histidine kinase"/>
    <property type="match status" value="1"/>
</dbReference>
<dbReference type="PRINTS" id="PR00344">
    <property type="entry name" value="BCTRLSENSOR"/>
</dbReference>
<keyword evidence="6" id="KW-0812">Transmembrane</keyword>
<dbReference type="SUPFAM" id="SSF55874">
    <property type="entry name" value="ATPase domain of HSP90 chaperone/DNA topoisomerase II/histidine kinase"/>
    <property type="match status" value="1"/>
</dbReference>
<dbReference type="Gene3D" id="3.30.565.10">
    <property type="entry name" value="Histidine kinase-like ATPase, C-terminal domain"/>
    <property type="match status" value="1"/>
</dbReference>
<organism evidence="13 14">
    <name type="scientific">Gemmobacter denitrificans</name>
    <dbReference type="NCBI Taxonomy" id="3123040"/>
    <lineage>
        <taxon>Bacteria</taxon>
        <taxon>Pseudomonadati</taxon>
        <taxon>Pseudomonadota</taxon>
        <taxon>Alphaproteobacteria</taxon>
        <taxon>Rhodobacterales</taxon>
        <taxon>Paracoccaceae</taxon>
        <taxon>Gemmobacter</taxon>
    </lineage>
</organism>
<evidence type="ECO:0000256" key="11">
    <source>
        <dbReference type="ARBA" id="ARBA00023012"/>
    </source>
</evidence>
<dbReference type="InterPro" id="IPR036097">
    <property type="entry name" value="HisK_dim/P_sf"/>
</dbReference>
<dbReference type="PIRSF" id="PIRSF036431">
    <property type="entry name" value="STHK_DctB"/>
    <property type="match status" value="1"/>
</dbReference>
<dbReference type="EMBL" id="JBALHR010000003">
    <property type="protein sequence ID" value="MEH7827658.1"/>
    <property type="molecule type" value="Genomic_DNA"/>
</dbReference>
<keyword evidence="9 13" id="KW-0067">ATP-binding</keyword>
<dbReference type="InterPro" id="IPR003594">
    <property type="entry name" value="HATPase_dom"/>
</dbReference>
<evidence type="ECO:0000256" key="5">
    <source>
        <dbReference type="ARBA" id="ARBA00022679"/>
    </source>
</evidence>
<reference evidence="13" key="1">
    <citation type="submission" date="2024-02" db="EMBL/GenBank/DDBJ databases">
        <title>Genome sequences of strain Gemmobacter sp. JM10B15.</title>
        <authorList>
            <person name="Zhang M."/>
        </authorList>
    </citation>
    <scope>NUCLEOTIDE SEQUENCE</scope>
    <source>
        <strain evidence="13">JM10B15</strain>
    </source>
</reference>
<dbReference type="EC" id="2.7.13.3" evidence="3"/>
<dbReference type="InterPro" id="IPR036890">
    <property type="entry name" value="HATPase_C_sf"/>
</dbReference>
<feature type="domain" description="Histidine kinase" evidence="12">
    <location>
        <begin position="364"/>
        <end position="576"/>
    </location>
</feature>
<keyword evidence="10" id="KW-1133">Transmembrane helix</keyword>
<dbReference type="GO" id="GO:0005524">
    <property type="term" value="F:ATP binding"/>
    <property type="evidence" value="ECO:0007669"/>
    <property type="project" value="UniProtKB-KW"/>
</dbReference>
<keyword evidence="10" id="KW-0472">Membrane</keyword>
<keyword evidence="4" id="KW-1003">Cell membrane</keyword>
<dbReference type="Proteomes" id="UP001431963">
    <property type="component" value="Unassembled WGS sequence"/>
</dbReference>
<keyword evidence="5" id="KW-0808">Transferase</keyword>
<evidence type="ECO:0000256" key="8">
    <source>
        <dbReference type="ARBA" id="ARBA00022777"/>
    </source>
</evidence>
<accession>A0ABU8BSI9</accession>
<evidence type="ECO:0000313" key="14">
    <source>
        <dbReference type="Proteomes" id="UP001431963"/>
    </source>
</evidence>
<evidence type="ECO:0000313" key="13">
    <source>
        <dbReference type="EMBL" id="MEH7827658.1"/>
    </source>
</evidence>
<dbReference type="PANTHER" id="PTHR43065:SF46">
    <property type="entry name" value="C4-DICARBOXYLATE TRANSPORT SENSOR PROTEIN DCTB"/>
    <property type="match status" value="1"/>
</dbReference>
<proteinExistence type="predicted"/>
<keyword evidence="8" id="KW-0418">Kinase</keyword>
<dbReference type="InterPro" id="IPR029151">
    <property type="entry name" value="Sensor-like_sf"/>
</dbReference>
<evidence type="ECO:0000259" key="12">
    <source>
        <dbReference type="PROSITE" id="PS50109"/>
    </source>
</evidence>
<dbReference type="PANTHER" id="PTHR43065">
    <property type="entry name" value="SENSOR HISTIDINE KINASE"/>
    <property type="match status" value="1"/>
</dbReference>
<comment type="caution">
    <text evidence="13">The sequence shown here is derived from an EMBL/GenBank/DDBJ whole genome shotgun (WGS) entry which is preliminary data.</text>
</comment>
<dbReference type="SMART" id="SM00387">
    <property type="entry name" value="HATPase_c"/>
    <property type="match status" value="1"/>
</dbReference>
<evidence type="ECO:0000256" key="10">
    <source>
        <dbReference type="ARBA" id="ARBA00022989"/>
    </source>
</evidence>
<evidence type="ECO:0000256" key="1">
    <source>
        <dbReference type="ARBA" id="ARBA00000085"/>
    </source>
</evidence>
<keyword evidence="14" id="KW-1185">Reference proteome</keyword>
<dbReference type="InterPro" id="IPR004358">
    <property type="entry name" value="Sig_transdc_His_kin-like_C"/>
</dbReference>
<dbReference type="Gene3D" id="1.10.287.130">
    <property type="match status" value="1"/>
</dbReference>
<dbReference type="RefSeq" id="WP_335420886.1">
    <property type="nucleotide sequence ID" value="NZ_JBALHR010000003.1"/>
</dbReference>
<keyword evidence="11" id="KW-0902">Two-component regulatory system</keyword>
<sequence>MIAGRGALLLVAAGGAAVLAFVLAWNLAISALQSRLDQQLLLTARAVETEISRFRALPDVAGEDARIAAALSDPAAHEAASRYLKRVADHSGATELYLLNDQGVTIAASNWAMPGSFIGQSYAFRPYFRDAMATGKGQFYAIGVTTGLPGYFLSSRITRNGAQGVMVVKVDLRPLQDTWAAAGLAMALADADGVVFLAGRPDWVYRPLRPLSQDSLARLAAQRTYDGVDLAQAAPLLTRGALAAPGIAPGAMRPALARLEGPGWQLLAAAPTAPVVTEAVGWATGAALMSLVLMAVALVVHQRRQLTALRLRQHDELEARVNERTAALATEIEARRQAEIDLRAAQEGLIHSEKMAALGRMSTAIVHEISQPLAAMEATLAAAELSLPPTDRTTAPRLATVRGLIRRMQRTTKHLKSFGRKEPGERSLVDVTSVMASAVELVTPRARAVGVVPELLPANGPLLVWAGPVRMEQVLVNLLLNALDAVEHRADPKIALAAFARDGALCLTVSDNGCGIAAEDLPRLAEPFFTTKATGEGLGLGLSISRTILGEFGGDLGFAAAEGGGTVVQVTMPLASLAAQDLRAAE</sequence>
<evidence type="ECO:0000256" key="6">
    <source>
        <dbReference type="ARBA" id="ARBA00022692"/>
    </source>
</evidence>
<gene>
    <name evidence="13" type="ORF">V6590_05825</name>
</gene>
<dbReference type="SUPFAM" id="SSF103190">
    <property type="entry name" value="Sensory domain-like"/>
    <property type="match status" value="1"/>
</dbReference>
<dbReference type="Gene3D" id="3.30.450.20">
    <property type="entry name" value="PAS domain"/>
    <property type="match status" value="2"/>
</dbReference>
<dbReference type="InterPro" id="IPR005467">
    <property type="entry name" value="His_kinase_dom"/>
</dbReference>
<dbReference type="Pfam" id="PF02518">
    <property type="entry name" value="HATPase_c"/>
    <property type="match status" value="1"/>
</dbReference>
<dbReference type="InterPro" id="IPR017055">
    <property type="entry name" value="Sig_transdc_His_kinase_DctB"/>
</dbReference>
<evidence type="ECO:0000256" key="9">
    <source>
        <dbReference type="ARBA" id="ARBA00022840"/>
    </source>
</evidence>
<evidence type="ECO:0000256" key="7">
    <source>
        <dbReference type="ARBA" id="ARBA00022741"/>
    </source>
</evidence>
<evidence type="ECO:0000256" key="2">
    <source>
        <dbReference type="ARBA" id="ARBA00004651"/>
    </source>
</evidence>
<comment type="catalytic activity">
    <reaction evidence="1">
        <text>ATP + protein L-histidine = ADP + protein N-phospho-L-histidine.</text>
        <dbReference type="EC" id="2.7.13.3"/>
    </reaction>
</comment>
<keyword evidence="7" id="KW-0547">Nucleotide-binding</keyword>
<dbReference type="Gene3D" id="6.10.250.3020">
    <property type="match status" value="1"/>
</dbReference>
<evidence type="ECO:0000256" key="3">
    <source>
        <dbReference type="ARBA" id="ARBA00012438"/>
    </source>
</evidence>
<comment type="subcellular location">
    <subcellularLocation>
        <location evidence="2">Cell membrane</location>
        <topology evidence="2">Multi-pass membrane protein</topology>
    </subcellularLocation>
</comment>
<dbReference type="PROSITE" id="PS50109">
    <property type="entry name" value="HIS_KIN"/>
    <property type="match status" value="1"/>
</dbReference>